<feature type="transmembrane region" description="Helical" evidence="17">
    <location>
        <begin position="1491"/>
        <end position="1510"/>
    </location>
</feature>
<feature type="domain" description="EGF-like" evidence="19">
    <location>
        <begin position="453"/>
        <end position="490"/>
    </location>
</feature>
<dbReference type="PANTHER" id="PTHR12011:SF449">
    <property type="entry name" value="ADHESION G PROTEIN-COUPLED RECEPTOR E1"/>
    <property type="match status" value="1"/>
</dbReference>
<evidence type="ECO:0000259" key="19">
    <source>
        <dbReference type="PROSITE" id="PS50026"/>
    </source>
</evidence>
<keyword evidence="23" id="KW-1185">Reference proteome</keyword>
<comment type="subcellular location">
    <subcellularLocation>
        <location evidence="1">Cell membrane</location>
        <topology evidence="1">Multi-pass membrane protein</topology>
    </subcellularLocation>
</comment>
<feature type="transmembrane region" description="Helical" evidence="17">
    <location>
        <begin position="2267"/>
        <end position="2292"/>
    </location>
</feature>
<evidence type="ECO:0000256" key="5">
    <source>
        <dbReference type="ARBA" id="ARBA00022692"/>
    </source>
</evidence>
<evidence type="ECO:0000256" key="16">
    <source>
        <dbReference type="PROSITE-ProRule" id="PRU00076"/>
    </source>
</evidence>
<dbReference type="GO" id="GO:0007166">
    <property type="term" value="P:cell surface receptor signaling pathway"/>
    <property type="evidence" value="ECO:0007669"/>
    <property type="project" value="InterPro"/>
</dbReference>
<sequence length="2436" mass="268734">MNLLFAVFCSHFVFYLDPGFHFYSPDVDECANPRSCPEHSTCHNSLGNYSCVCKPGFQSRSGRKSFQGPGEMCQDVDECANPRSCPEHSTCHNSVGSYSCACNSGYISRSGKKNFQGPGETCQDIDECSQKPPPCGPNSRCRNLPGRYECSCLTGFSSPTGNNWISGKPGHFTCTDINECLSHGVCPEHSECTNSLGSYRCSCKVGFTSGNSTCEDVDECANPRSCPEHSTCHNSVGSYSCACNSGYISRSGKKSFQGPGETCQDIDECSQKPPPCGPNSRCRNLPGRYECSCLTGFSSPTGNNWISGKPGHFTCTDINECLSHGVCPEHSECTNSLGSYHCSCKVGFTSGNSTCEDVDECANPRSCPEHSTCHNSLGSYSCVCNPGFQSRSGKNFQGPGETCEGVDECLDRCLFNGTCTNTPGSYFCTCHPGFAPSNGQTQLHRSKGRLHRDIDECLQDPSRCGPNSVCTNTLGSYSCGCIVGFHPNPEGSWEHGNFSCQRIPFKCKDDVIPSNMQVQLCHAGAPVEPKYVSFCALMNATLSILDNVCENKTTVVSLKSTAKRLDSVIEKTSKWSNFTKEETSTLATVLLESVESTTLAAFLKPSANVSQTIQTKHLDIESKVIDKECTKENETFKLKAKGDEMKIWCSTIKESESTGINGVAFVSFSGMESILDERFLKDLQIPWASSKKKLKINSRVVGGIITGGKKDGFSKPVIYTLENIKPKQDFESAICVSWKPDVEGGRWTPSGCVLLEASKTHTVCGCNQMVNLAVIMASGEVTMEFTLYLISHVGTIISLVCLAMAIITFLLCRTLRNQNTYIHLHLCICLFLAKMLFLTGVDKTDNQMGCALIAGFLHYLFLACFFWMLVEAVMLFLMVRNLKVVNYFSSRNIKMLYLCAFGYGLPGLVVAVSAGLQPQGYGMYNRCWLNTETGFIWSFLGPVCTIIVVNSILLTWTLCILRQKLSSVNAEVSTLKDTRLLTFKAFAQIFILGCSWVLGIFQIGPMANIMAYLFTIINSLQGAFIFLIHCVLSRQVREEYRRCTTRKTKPSSETQTSGILLSSVPSTSKTWQLLQTSISISSLGMKKLPDWVTSENFHLVENANCLNGTCVCKDGFESVSLRWYSRSAQKCEDIDECARGLAKCKKKAYCRNGIGNYYCSCVPHYPLFNWVAGIFTINHAECYEDASDKTQAPGDIWEMLRNNGSKNYVAKQATQLLQHVELTIWNESFVSPGKYENSALNIVYETKKCNETSEKTVLEAGNNTMDIDCPNAFKGTTRDASAVALITYRSLGDILNGSFFSDRRGIKEVNLNSQVISGSIGVKEKVDLSKPVFLTFQHTQPGGGRRKYFCVYWKGSKDGGSWSTEGCAHLGSNDSHTQCKCSHLSSFAVLVALVPKEDPVLTMITYVGLSLSLLCLLLAALTFLLCTDHISSMFLTLLSPQVLCKVIAGVLHYLYLAAFTWMFLEGLHLFLTVRNLKVANYTTAGRFKKRFMYPVGYGVPALIVAVSATVGHKNYGTYTHCWLKLDKGFIWSFMGPVALIILINLVFYFQVLWILRSKLSSLNKEVSTIQNTRVMTFKAISQLFILGCSWGLGFFLVEEVGKTTGSIIAYMFTIINVLQGTLLFVVHCLLNRQVQMEFKKWFSGVRKGVETESSEVFRSATQTKMVVEHLWSNRYNLAGLSCLIFSLNIPNASLQVTDVNECMDTRACPSKATCTNTVGSYFCTCKSGYESSNGKRQFNDPGVTCIDKNECLNSTACPLTATCTNTWGSYLCVCNPGFETPAGRAHFTGSRGTCIDKNECLNSTACPLTATCNNTWGSYLCVCNPGFETPAGRAHFTGSRGTCIDKNECLDPALCSPTAKCKNTRGSYLCVCNPGFETPDGRTHFTGSGGTCITLKESTNAEEFSRKAKEIADSFGNFSNITTKPSQEHKEETARLATQYLHRVQSAAYEAALNRPTGGTLRKESQFMVIEALTIKNGCKTENEIVKLQIEKETMDIDCSVVTGGGTGGAVVFISYKSFGSILDGSFVSKENLTLDEKLDHFQLNSKVISGTTGCKKNCSLAKPVNFTFHHIQMVGESRKSLCVYWDELVWSNEGCHVILSDGTRTVCSCSHLSTFAVLMASVELKEDPVLTVITYVGLSLSLLCLFLAALTFLLCRSIQNMVRSLHPGPLQCPLSPQVLCKVVAGGLHYLYLAAFTWMFLEGLHLFLTVRNLRVANYTSAGRFKKRFMYPVGYGVPAVIVAVSAAINPQGYGTTKHCWINIEKGFILSFLGPISAVILINLIFYSITLWILRDRLSSLNKDVSKIQNTRMLTFKAIAQLFLLGCSWCLGFFLTELIKEPIRSIIAYAFTITNVLQGVYIFLVHCVLNQQVRDEYVKWLRRMNKKTESDSYILSSSTSQTHMEYFSINYISVSPTNSHMEVEKSSDFPGKRSNTSV</sequence>
<dbReference type="Pfam" id="PF00002">
    <property type="entry name" value="7tm_2"/>
    <property type="match status" value="4"/>
</dbReference>
<evidence type="ECO:0000256" key="8">
    <source>
        <dbReference type="ARBA" id="ARBA00022837"/>
    </source>
</evidence>
<dbReference type="GO" id="GO:0004930">
    <property type="term" value="F:G protein-coupled receptor activity"/>
    <property type="evidence" value="ECO:0007669"/>
    <property type="project" value="UniProtKB-KW"/>
</dbReference>
<dbReference type="FunFam" id="2.60.220.50:FF:000013">
    <property type="entry name" value="Adhesion G protein-coupled receptor E1"/>
    <property type="match status" value="1"/>
</dbReference>
<keyword evidence="4 16" id="KW-0245">EGF-like domain</keyword>
<dbReference type="GO" id="GO:0007189">
    <property type="term" value="P:adenylate cyclase-activating G protein-coupled receptor signaling pathway"/>
    <property type="evidence" value="ECO:0007669"/>
    <property type="project" value="TreeGrafter"/>
</dbReference>
<dbReference type="GO" id="GO:0005886">
    <property type="term" value="C:plasma membrane"/>
    <property type="evidence" value="ECO:0007669"/>
    <property type="project" value="UniProtKB-SubCell"/>
</dbReference>
<feature type="transmembrane region" description="Helical" evidence="17">
    <location>
        <begin position="981"/>
        <end position="1003"/>
    </location>
</feature>
<dbReference type="SUPFAM" id="SSF57184">
    <property type="entry name" value="Growth factor receptor domain"/>
    <property type="match status" value="4"/>
</dbReference>
<evidence type="ECO:0000256" key="11">
    <source>
        <dbReference type="ARBA" id="ARBA00023136"/>
    </source>
</evidence>
<evidence type="ECO:0000256" key="10">
    <source>
        <dbReference type="ARBA" id="ARBA00023040"/>
    </source>
</evidence>
<evidence type="ECO:0000259" key="20">
    <source>
        <dbReference type="PROSITE" id="PS50221"/>
    </source>
</evidence>
<evidence type="ECO:0000256" key="18">
    <source>
        <dbReference type="SAM" id="SignalP"/>
    </source>
</evidence>
<evidence type="ECO:0000256" key="3">
    <source>
        <dbReference type="ARBA" id="ARBA00022475"/>
    </source>
</evidence>
<feature type="transmembrane region" description="Helical" evidence="17">
    <location>
        <begin position="1406"/>
        <end position="1430"/>
    </location>
</feature>
<dbReference type="CDD" id="cd15439">
    <property type="entry name" value="7tmB2_EMR"/>
    <property type="match status" value="1"/>
</dbReference>
<dbReference type="InterPro" id="IPR001881">
    <property type="entry name" value="EGF-like_Ca-bd_dom"/>
</dbReference>
<evidence type="ECO:0000256" key="7">
    <source>
        <dbReference type="ARBA" id="ARBA00022737"/>
    </source>
</evidence>
<dbReference type="SUPFAM" id="SSF57196">
    <property type="entry name" value="EGF/Laminin"/>
    <property type="match status" value="4"/>
</dbReference>
<evidence type="ECO:0000256" key="2">
    <source>
        <dbReference type="ARBA" id="ARBA00007343"/>
    </source>
</evidence>
<dbReference type="PANTHER" id="PTHR12011">
    <property type="entry name" value="ADHESION G-PROTEIN COUPLED RECEPTOR"/>
    <property type="match status" value="1"/>
</dbReference>
<dbReference type="FunFam" id="2.10.25.10:FF:000005">
    <property type="entry name" value="Fibrillin 2"/>
    <property type="match status" value="1"/>
</dbReference>
<dbReference type="InterPro" id="IPR017983">
    <property type="entry name" value="GPCR_2_secretin-like_CS"/>
</dbReference>
<gene>
    <name evidence="22" type="ORF">E5288_WYG002324</name>
</gene>
<dbReference type="InterPro" id="IPR000152">
    <property type="entry name" value="EGF-type_Asp/Asn_hydroxyl_site"/>
</dbReference>
<keyword evidence="11 17" id="KW-0472">Membrane</keyword>
<dbReference type="FunFam" id="1.20.1070.10:FF:000054">
    <property type="entry name" value="Adhesion G protein-coupled receptor E3"/>
    <property type="match status" value="3"/>
</dbReference>
<accession>A0A6B0R672</accession>
<dbReference type="SMART" id="SM00179">
    <property type="entry name" value="EGF_CA"/>
    <property type="match status" value="15"/>
</dbReference>
<evidence type="ECO:0000313" key="22">
    <source>
        <dbReference type="EMBL" id="MXQ83926.1"/>
    </source>
</evidence>
<feature type="domain" description="EGF-like" evidence="19">
    <location>
        <begin position="1133"/>
        <end position="1171"/>
    </location>
</feature>
<feature type="transmembrane region" description="Helical" evidence="17">
    <location>
        <begin position="1009"/>
        <end position="1032"/>
    </location>
</feature>
<evidence type="ECO:0008006" key="24">
    <source>
        <dbReference type="Google" id="ProtNLM"/>
    </source>
</evidence>
<feature type="domain" description="EGF-like" evidence="19">
    <location>
        <begin position="1747"/>
        <end position="1784"/>
    </location>
</feature>
<dbReference type="Pfam" id="PF01825">
    <property type="entry name" value="GPS"/>
    <property type="match status" value="3"/>
</dbReference>
<evidence type="ECO:0000256" key="15">
    <source>
        <dbReference type="ARBA" id="ARBA00023224"/>
    </source>
</evidence>
<dbReference type="InterPro" id="IPR000742">
    <property type="entry name" value="EGF"/>
</dbReference>
<dbReference type="InterPro" id="IPR001740">
    <property type="entry name" value="GPCR_2_EMR1-like_rcpt"/>
</dbReference>
<evidence type="ECO:0000313" key="23">
    <source>
        <dbReference type="Proteomes" id="UP000322234"/>
    </source>
</evidence>
<dbReference type="FunFam" id="2.10.25.10:FF:000038">
    <property type="entry name" value="Fibrillin 2"/>
    <property type="match status" value="3"/>
</dbReference>
<evidence type="ECO:0000256" key="1">
    <source>
        <dbReference type="ARBA" id="ARBA00004651"/>
    </source>
</evidence>
<feature type="domain" description="G-protein coupled receptors family 2 profile 2" evidence="21">
    <location>
        <begin position="1414"/>
        <end position="1631"/>
    </location>
</feature>
<feature type="domain" description="GAIN-B" evidence="20">
    <location>
        <begin position="1238"/>
        <end position="1397"/>
    </location>
</feature>
<dbReference type="PROSITE" id="PS50261">
    <property type="entry name" value="G_PROTEIN_RECEP_F2_4"/>
    <property type="match status" value="3"/>
</dbReference>
<comment type="caution">
    <text evidence="22">The sequence shown here is derived from an EMBL/GenBank/DDBJ whole genome shotgun (WGS) entry which is preliminary data.</text>
</comment>
<keyword evidence="13" id="KW-0675">Receptor</keyword>
<comment type="similarity">
    <text evidence="2">Belongs to the G-protein coupled receptor 2 family. Adhesion G-protein coupled receptor (ADGR) subfamily.</text>
</comment>
<reference evidence="22" key="1">
    <citation type="submission" date="2019-10" db="EMBL/GenBank/DDBJ databases">
        <title>The sequence and de novo assembly of the wild yak genome.</title>
        <authorList>
            <person name="Liu Y."/>
        </authorList>
    </citation>
    <scope>NUCLEOTIDE SEQUENCE [LARGE SCALE GENOMIC DNA]</scope>
    <source>
        <strain evidence="22">WY2019</strain>
    </source>
</reference>
<feature type="transmembrane region" description="Helical" evidence="17">
    <location>
        <begin position="822"/>
        <end position="841"/>
    </location>
</feature>
<evidence type="ECO:0000256" key="14">
    <source>
        <dbReference type="ARBA" id="ARBA00023180"/>
    </source>
</evidence>
<feature type="domain" description="EGF-like" evidence="19">
    <location>
        <begin position="1698"/>
        <end position="1735"/>
    </location>
</feature>
<dbReference type="InterPro" id="IPR018097">
    <property type="entry name" value="EGF_Ca-bd_CS"/>
</dbReference>
<feature type="transmembrane region" description="Helical" evidence="17">
    <location>
        <begin position="1450"/>
        <end position="1471"/>
    </location>
</feature>
<dbReference type="InterPro" id="IPR000832">
    <property type="entry name" value="GPCR_2_secretin-like"/>
</dbReference>
<evidence type="ECO:0000256" key="4">
    <source>
        <dbReference type="ARBA" id="ARBA00022536"/>
    </source>
</evidence>
<evidence type="ECO:0000256" key="12">
    <source>
        <dbReference type="ARBA" id="ARBA00023157"/>
    </source>
</evidence>
<comment type="caution">
    <text evidence="16">Lacks conserved residue(s) required for the propagation of feature annotation.</text>
</comment>
<feature type="transmembrane region" description="Helical" evidence="17">
    <location>
        <begin position="853"/>
        <end position="879"/>
    </location>
</feature>
<dbReference type="Gene3D" id="2.10.25.10">
    <property type="entry name" value="Laminin"/>
    <property type="match status" value="16"/>
</dbReference>
<feature type="transmembrane region" description="Helical" evidence="17">
    <location>
        <begin position="1576"/>
        <end position="1595"/>
    </location>
</feature>
<evidence type="ECO:0000256" key="13">
    <source>
        <dbReference type="ARBA" id="ARBA00023170"/>
    </source>
</evidence>
<feature type="domain" description="EGF-like" evidence="19">
    <location>
        <begin position="405"/>
        <end position="440"/>
    </location>
</feature>
<feature type="domain" description="EGF-like" evidence="19">
    <location>
        <begin position="317"/>
        <end position="356"/>
    </location>
</feature>
<feature type="transmembrane region" description="Helical" evidence="17">
    <location>
        <begin position="2130"/>
        <end position="2155"/>
    </location>
</feature>
<organism evidence="22 23">
    <name type="scientific">Bos mutus</name>
    <name type="common">wild yak</name>
    <dbReference type="NCBI Taxonomy" id="72004"/>
    <lineage>
        <taxon>Eukaryota</taxon>
        <taxon>Metazoa</taxon>
        <taxon>Chordata</taxon>
        <taxon>Craniata</taxon>
        <taxon>Vertebrata</taxon>
        <taxon>Euteleostomi</taxon>
        <taxon>Mammalia</taxon>
        <taxon>Eutheria</taxon>
        <taxon>Laurasiatheria</taxon>
        <taxon>Artiodactyla</taxon>
        <taxon>Ruminantia</taxon>
        <taxon>Pecora</taxon>
        <taxon>Bovidae</taxon>
        <taxon>Bovinae</taxon>
        <taxon>Bos</taxon>
    </lineage>
</organism>
<dbReference type="Pfam" id="PF07645">
    <property type="entry name" value="EGF_CA"/>
    <property type="match status" value="15"/>
</dbReference>
<proteinExistence type="inferred from homology"/>
<dbReference type="SMART" id="SM00303">
    <property type="entry name" value="GPS"/>
    <property type="match status" value="3"/>
</dbReference>
<protein>
    <recommendedName>
        <fullName evidence="24">EGF-like module-containing mucin-like hormone receptor-like 1</fullName>
    </recommendedName>
</protein>
<evidence type="ECO:0000259" key="21">
    <source>
        <dbReference type="PROSITE" id="PS50261"/>
    </source>
</evidence>
<feature type="transmembrane region" description="Helical" evidence="17">
    <location>
        <begin position="2312"/>
        <end position="2332"/>
    </location>
</feature>
<dbReference type="PROSITE" id="PS00010">
    <property type="entry name" value="ASX_HYDROXYL"/>
    <property type="match status" value="15"/>
</dbReference>
<feature type="transmembrane region" description="Helical" evidence="17">
    <location>
        <begin position="895"/>
        <end position="916"/>
    </location>
</feature>
<evidence type="ECO:0000256" key="17">
    <source>
        <dbReference type="SAM" id="Phobius"/>
    </source>
</evidence>
<feature type="domain" description="GAIN-B" evidence="20">
    <location>
        <begin position="1980"/>
        <end position="2126"/>
    </location>
</feature>
<feature type="transmembrane region" description="Helical" evidence="17">
    <location>
        <begin position="2190"/>
        <end position="2208"/>
    </location>
</feature>
<dbReference type="SMART" id="SM00181">
    <property type="entry name" value="EGF"/>
    <property type="match status" value="15"/>
</dbReference>
<feature type="transmembrane region" description="Helical" evidence="17">
    <location>
        <begin position="1530"/>
        <end position="1555"/>
    </location>
</feature>
<dbReference type="InterPro" id="IPR057244">
    <property type="entry name" value="GAIN_B"/>
</dbReference>
<feature type="transmembrane region" description="Helical" evidence="17">
    <location>
        <begin position="936"/>
        <end position="961"/>
    </location>
</feature>
<name>A0A6B0R672_9CETA</name>
<dbReference type="FunFam" id="2.10.25.10:FF:000243">
    <property type="entry name" value="Adhesion G protein-coupled receptor E1"/>
    <property type="match status" value="3"/>
</dbReference>
<feature type="domain" description="G-protein coupled receptors family 2 profile 2" evidence="21">
    <location>
        <begin position="787"/>
        <end position="1033"/>
    </location>
</feature>
<feature type="domain" description="EGF-like" evidence="19">
    <location>
        <begin position="176"/>
        <end position="215"/>
    </location>
</feature>
<keyword evidence="6 18" id="KW-0732">Signal</keyword>
<dbReference type="FunFam" id="2.10.25.10:FF:000453">
    <property type="entry name" value="Adhesion G protein-coupled receptor E1"/>
    <property type="match status" value="1"/>
</dbReference>
<dbReference type="PROSITE" id="PS50221">
    <property type="entry name" value="GAIN_B"/>
    <property type="match status" value="3"/>
</dbReference>
<dbReference type="FunFam" id="2.10.25.10:FF:000506">
    <property type="entry name" value="Adhesion G protein-coupled receptor E1"/>
    <property type="match status" value="2"/>
</dbReference>
<dbReference type="FunFam" id="2.10.25.10:FF:000462">
    <property type="entry name" value="Adhesion G protein-coupled receptor E1"/>
    <property type="match status" value="2"/>
</dbReference>
<dbReference type="FunFam" id="2.10.25.10:FF:000750">
    <property type="entry name" value="Putative adhesion G protein-coupled receptor E4P"/>
    <property type="match status" value="1"/>
</dbReference>
<keyword evidence="12 16" id="KW-1015">Disulfide bond</keyword>
<feature type="disulfide bond" evidence="16">
    <location>
        <begin position="409"/>
        <end position="419"/>
    </location>
</feature>
<feature type="transmembrane region" description="Helical" evidence="17">
    <location>
        <begin position="1607"/>
        <end position="1630"/>
    </location>
</feature>
<dbReference type="GO" id="GO:0005509">
    <property type="term" value="F:calcium ion binding"/>
    <property type="evidence" value="ECO:0007669"/>
    <property type="project" value="InterPro"/>
</dbReference>
<feature type="domain" description="GAIN-B" evidence="20">
    <location>
        <begin position="616"/>
        <end position="782"/>
    </location>
</feature>
<dbReference type="Gene3D" id="2.60.220.50">
    <property type="match status" value="3"/>
</dbReference>
<keyword evidence="3" id="KW-1003">Cell membrane</keyword>
<dbReference type="CDD" id="cd00054">
    <property type="entry name" value="EGF_CA"/>
    <property type="match status" value="15"/>
</dbReference>
<keyword evidence="10" id="KW-0297">G-protein coupled receptor</keyword>
<feature type="transmembrane region" description="Helical" evidence="17">
    <location>
        <begin position="785"/>
        <end position="810"/>
    </location>
</feature>
<dbReference type="InterPro" id="IPR009030">
    <property type="entry name" value="Growth_fac_rcpt_cys_sf"/>
</dbReference>
<feature type="chain" id="PRO_5025692755" description="EGF-like module-containing mucin-like hormone receptor-like 1" evidence="18">
    <location>
        <begin position="16"/>
        <end position="2436"/>
    </location>
</feature>
<feature type="domain" description="EGF-like" evidence="19">
    <location>
        <begin position="1796"/>
        <end position="1833"/>
    </location>
</feature>
<feature type="signal peptide" evidence="18">
    <location>
        <begin position="1"/>
        <end position="15"/>
    </location>
</feature>
<dbReference type="PROSITE" id="PS01187">
    <property type="entry name" value="EGF_CA"/>
    <property type="match status" value="7"/>
</dbReference>
<dbReference type="InterPro" id="IPR000203">
    <property type="entry name" value="GPS"/>
</dbReference>
<keyword evidence="5 17" id="KW-0812">Transmembrane</keyword>
<feature type="transmembrane region" description="Helical" evidence="17">
    <location>
        <begin position="2228"/>
        <end position="2247"/>
    </location>
</feature>
<feature type="transmembrane region" description="Helical" evidence="17">
    <location>
        <begin position="2344"/>
        <end position="2367"/>
    </location>
</feature>
<feature type="domain" description="EGF-like" evidence="19">
    <location>
        <begin position="216"/>
        <end position="253"/>
    </location>
</feature>
<evidence type="ECO:0000256" key="9">
    <source>
        <dbReference type="ARBA" id="ARBA00022989"/>
    </source>
</evidence>
<feature type="domain" description="G-protein coupled receptors family 2 profile 2" evidence="21">
    <location>
        <begin position="2131"/>
        <end position="2368"/>
    </location>
</feature>
<feature type="domain" description="EGF-like" evidence="19">
    <location>
        <begin position="265"/>
        <end position="303"/>
    </location>
</feature>
<keyword evidence="14" id="KW-0325">Glycoprotein</keyword>
<dbReference type="PRINTS" id="PR01128">
    <property type="entry name" value="EMR1HORMONER"/>
</dbReference>
<dbReference type="InterPro" id="IPR017981">
    <property type="entry name" value="GPCR_2-like_7TM"/>
</dbReference>
<dbReference type="InterPro" id="IPR046338">
    <property type="entry name" value="GAIN_dom_sf"/>
</dbReference>
<dbReference type="PROSITE" id="PS00650">
    <property type="entry name" value="G_PROTEIN_RECEP_F2_2"/>
    <property type="match status" value="1"/>
</dbReference>
<keyword evidence="9 17" id="KW-1133">Transmembrane helix</keyword>
<feature type="domain" description="EGF-like" evidence="19">
    <location>
        <begin position="26"/>
        <end position="63"/>
    </location>
</feature>
<feature type="domain" description="EGF-like" evidence="19">
    <location>
        <begin position="1845"/>
        <end position="1882"/>
    </location>
</feature>
<keyword evidence="7" id="KW-0677">Repeat</keyword>
<dbReference type="PROSITE" id="PS01186">
    <property type="entry name" value="EGF_2"/>
    <property type="match status" value="2"/>
</dbReference>
<evidence type="ECO:0000256" key="6">
    <source>
        <dbReference type="ARBA" id="ARBA00022729"/>
    </source>
</evidence>
<dbReference type="PRINTS" id="PR00249">
    <property type="entry name" value="GPCRSECRETIN"/>
</dbReference>
<dbReference type="PROSITE" id="PS50026">
    <property type="entry name" value="EGF_3"/>
    <property type="match status" value="15"/>
</dbReference>
<dbReference type="SUPFAM" id="SSF81321">
    <property type="entry name" value="Family A G protein-coupled receptor-like"/>
    <property type="match status" value="1"/>
</dbReference>
<dbReference type="InterPro" id="IPR049883">
    <property type="entry name" value="NOTCH1_EGF-like"/>
</dbReference>
<dbReference type="EMBL" id="VBQZ03000018">
    <property type="protein sequence ID" value="MXQ83926.1"/>
    <property type="molecule type" value="Genomic_DNA"/>
</dbReference>
<dbReference type="Proteomes" id="UP000322234">
    <property type="component" value="Unassembled WGS sequence"/>
</dbReference>
<feature type="domain" description="EGF-like" evidence="19">
    <location>
        <begin position="75"/>
        <end position="112"/>
    </location>
</feature>
<feature type="domain" description="EGF-like" evidence="19">
    <location>
        <begin position="357"/>
        <end position="397"/>
    </location>
</feature>
<keyword evidence="8" id="KW-0106">Calcium</keyword>
<dbReference type="Gene3D" id="1.20.1070.10">
    <property type="entry name" value="Rhodopsin 7-helix transmembrane proteins"/>
    <property type="match status" value="3"/>
</dbReference>
<feature type="domain" description="EGF-like" evidence="19">
    <location>
        <begin position="124"/>
        <end position="162"/>
    </location>
</feature>
<dbReference type="FunFam" id="2.60.220.50:FF:000022">
    <property type="entry name" value="Adhesion G protein-coupled receptor E3"/>
    <property type="match status" value="2"/>
</dbReference>
<keyword evidence="15" id="KW-0807">Transducer</keyword>